<dbReference type="AlphaFoldDB" id="A0A125W1B8"/>
<keyword evidence="4" id="KW-1003">Cell membrane</keyword>
<sequence>MSKKTCLILMLLISMSMLFLGIKIGSVQISLTDLLQILVKKTVSEDGILEGIIWNVRLPRVVMAYLVGAGLAVSGTVMQSLLGNPLASSYTLGVSAGASLGAALIMVTGVTASILGAFLLPLTGFIFGLATVFLVLLFTQTMDSQMSNQTVVLVGMIMTLFVGAILTLITALFQDYLKQLVFWQMGSFSGSNWQKIAIYCPILLVSSLFLWFDANALDVLGLGEEHAMLAGVEVKTAKLRIILLASLLAGSAVSFVGVIGFVDLIAPHIVRRYLGATHRWLIPGSAILGGTIMVIGDTIARTILSPREIPIGAVTALIGAPFFLYIYFKKRGVAA</sequence>
<dbReference type="InterPro" id="IPR037294">
    <property type="entry name" value="ABC_BtuC-like"/>
</dbReference>
<dbReference type="HOGENOM" id="CLU_013016_0_3_9"/>
<name>A0A125W1B8_ENTFL</name>
<feature type="transmembrane region" description="Helical" evidence="8">
    <location>
        <begin position="151"/>
        <end position="173"/>
    </location>
</feature>
<dbReference type="SUPFAM" id="SSF81345">
    <property type="entry name" value="ABC transporter involved in vitamin B12 uptake, BtuC"/>
    <property type="match status" value="1"/>
</dbReference>
<feature type="transmembrane region" description="Helical" evidence="8">
    <location>
        <begin position="62"/>
        <end position="83"/>
    </location>
</feature>
<evidence type="ECO:0000256" key="6">
    <source>
        <dbReference type="ARBA" id="ARBA00022989"/>
    </source>
</evidence>
<dbReference type="Pfam" id="PF01032">
    <property type="entry name" value="FecCD"/>
    <property type="match status" value="1"/>
</dbReference>
<dbReference type="GO" id="GO:0033214">
    <property type="term" value="P:siderophore-iron import into cell"/>
    <property type="evidence" value="ECO:0007669"/>
    <property type="project" value="TreeGrafter"/>
</dbReference>
<protein>
    <submittedName>
        <fullName evidence="9">Iron chelate uptake ABC transporter, FeCT family, permease protein</fullName>
    </submittedName>
</protein>
<feature type="transmembrane region" description="Helical" evidence="8">
    <location>
        <begin position="311"/>
        <end position="328"/>
    </location>
</feature>
<comment type="caution">
    <text evidence="9">The sequence shown here is derived from an EMBL/GenBank/DDBJ whole genome shotgun (WGS) entry which is preliminary data.</text>
</comment>
<dbReference type="InterPro" id="IPR000522">
    <property type="entry name" value="ABC_transptr_permease_BtuC"/>
</dbReference>
<dbReference type="PANTHER" id="PTHR30472">
    <property type="entry name" value="FERRIC ENTEROBACTIN TRANSPORT SYSTEM PERMEASE PROTEIN"/>
    <property type="match status" value="1"/>
</dbReference>
<evidence type="ECO:0000256" key="8">
    <source>
        <dbReference type="SAM" id="Phobius"/>
    </source>
</evidence>
<reference evidence="9 10" key="1">
    <citation type="submission" date="2010-07" db="EMBL/GenBank/DDBJ databases">
        <authorList>
            <person name="Sid Ahmed O."/>
        </authorList>
    </citation>
    <scope>NUCLEOTIDE SEQUENCE [LARGE SCALE GENOMIC DNA]</scope>
    <source>
        <strain evidence="9 10">TX4248</strain>
    </source>
</reference>
<proteinExistence type="inferred from homology"/>
<feature type="transmembrane region" description="Helical" evidence="8">
    <location>
        <begin position="280"/>
        <end position="299"/>
    </location>
</feature>
<feature type="transmembrane region" description="Helical" evidence="8">
    <location>
        <begin position="193"/>
        <end position="212"/>
    </location>
</feature>
<keyword evidence="5 8" id="KW-0812">Transmembrane</keyword>
<dbReference type="Gene3D" id="1.10.3470.10">
    <property type="entry name" value="ABC transporter involved in vitamin B12 uptake, BtuC"/>
    <property type="match status" value="1"/>
</dbReference>
<dbReference type="GO" id="GO:0005886">
    <property type="term" value="C:plasma membrane"/>
    <property type="evidence" value="ECO:0007669"/>
    <property type="project" value="UniProtKB-SubCell"/>
</dbReference>
<feature type="transmembrane region" description="Helical" evidence="8">
    <location>
        <begin position="118"/>
        <end position="139"/>
    </location>
</feature>
<evidence type="ECO:0000256" key="5">
    <source>
        <dbReference type="ARBA" id="ARBA00022692"/>
    </source>
</evidence>
<evidence type="ECO:0000313" key="10">
    <source>
        <dbReference type="Proteomes" id="UP000004846"/>
    </source>
</evidence>
<keyword evidence="7 8" id="KW-0472">Membrane</keyword>
<dbReference type="Proteomes" id="UP000004846">
    <property type="component" value="Unassembled WGS sequence"/>
</dbReference>
<feature type="transmembrane region" description="Helical" evidence="8">
    <location>
        <begin position="241"/>
        <end position="260"/>
    </location>
</feature>
<dbReference type="FunFam" id="1.10.3470.10:FF:000001">
    <property type="entry name" value="Vitamin B12 ABC transporter permease BtuC"/>
    <property type="match status" value="1"/>
</dbReference>
<evidence type="ECO:0000256" key="3">
    <source>
        <dbReference type="ARBA" id="ARBA00022448"/>
    </source>
</evidence>
<dbReference type="GO" id="GO:0022857">
    <property type="term" value="F:transmembrane transporter activity"/>
    <property type="evidence" value="ECO:0007669"/>
    <property type="project" value="InterPro"/>
</dbReference>
<dbReference type="RefSeq" id="WP_002361862.1">
    <property type="nucleotide sequence ID" value="NZ_GL454489.1"/>
</dbReference>
<evidence type="ECO:0000256" key="4">
    <source>
        <dbReference type="ARBA" id="ARBA00022475"/>
    </source>
</evidence>
<accession>A0A125W1B8</accession>
<dbReference type="CDD" id="cd06550">
    <property type="entry name" value="TM_ABC_iron-siderophores_like"/>
    <property type="match status" value="1"/>
</dbReference>
<evidence type="ECO:0000256" key="2">
    <source>
        <dbReference type="ARBA" id="ARBA00007935"/>
    </source>
</evidence>
<organism evidence="9 10">
    <name type="scientific">Enterococcus faecalis TX4248</name>
    <dbReference type="NCBI Taxonomy" id="749495"/>
    <lineage>
        <taxon>Bacteria</taxon>
        <taxon>Bacillati</taxon>
        <taxon>Bacillota</taxon>
        <taxon>Bacilli</taxon>
        <taxon>Lactobacillales</taxon>
        <taxon>Enterococcaceae</taxon>
        <taxon>Enterococcus</taxon>
    </lineage>
</organism>
<comment type="similarity">
    <text evidence="2">Belongs to the binding-protein-dependent transport system permease family. FecCD subfamily.</text>
</comment>
<dbReference type="PANTHER" id="PTHR30472:SF25">
    <property type="entry name" value="ABC TRANSPORTER PERMEASE PROTEIN MJ0876-RELATED"/>
    <property type="match status" value="1"/>
</dbReference>
<evidence type="ECO:0000313" key="9">
    <source>
        <dbReference type="EMBL" id="EFM81093.1"/>
    </source>
</evidence>
<comment type="subcellular location">
    <subcellularLocation>
        <location evidence="1">Cell membrane</location>
        <topology evidence="1">Multi-pass membrane protein</topology>
    </subcellularLocation>
</comment>
<dbReference type="EMBL" id="AEBR01000110">
    <property type="protein sequence ID" value="EFM81093.1"/>
    <property type="molecule type" value="Genomic_DNA"/>
</dbReference>
<keyword evidence="6 8" id="KW-1133">Transmembrane helix</keyword>
<feature type="transmembrane region" description="Helical" evidence="8">
    <location>
        <begin position="90"/>
        <end position="112"/>
    </location>
</feature>
<evidence type="ECO:0000256" key="7">
    <source>
        <dbReference type="ARBA" id="ARBA00023136"/>
    </source>
</evidence>
<evidence type="ECO:0000256" key="1">
    <source>
        <dbReference type="ARBA" id="ARBA00004651"/>
    </source>
</evidence>
<keyword evidence="3" id="KW-0813">Transport</keyword>
<gene>
    <name evidence="9" type="ORF">HMPREF9498_03032</name>
</gene>